<dbReference type="SUPFAM" id="SSF56112">
    <property type="entry name" value="Protein kinase-like (PK-like)"/>
    <property type="match status" value="1"/>
</dbReference>
<name>A0ABR4GJB1_9EURO</name>
<dbReference type="InterPro" id="IPR011009">
    <property type="entry name" value="Kinase-like_dom_sf"/>
</dbReference>
<feature type="compositionally biased region" description="Polar residues" evidence="1">
    <location>
        <begin position="1"/>
        <end position="12"/>
    </location>
</feature>
<gene>
    <name evidence="3" type="ORF">BJX66DRAFT_333649</name>
</gene>
<feature type="domain" description="Protein kinase" evidence="2">
    <location>
        <begin position="335"/>
        <end position="531"/>
    </location>
</feature>
<evidence type="ECO:0000256" key="1">
    <source>
        <dbReference type="SAM" id="MobiDB-lite"/>
    </source>
</evidence>
<evidence type="ECO:0000313" key="3">
    <source>
        <dbReference type="EMBL" id="KAL2798976.1"/>
    </source>
</evidence>
<protein>
    <recommendedName>
        <fullName evidence="2">Protein kinase domain-containing protein</fullName>
    </recommendedName>
</protein>
<dbReference type="EMBL" id="JBFTWV010000010">
    <property type="protein sequence ID" value="KAL2798976.1"/>
    <property type="molecule type" value="Genomic_DNA"/>
</dbReference>
<organism evidence="3 4">
    <name type="scientific">Aspergillus keveii</name>
    <dbReference type="NCBI Taxonomy" id="714993"/>
    <lineage>
        <taxon>Eukaryota</taxon>
        <taxon>Fungi</taxon>
        <taxon>Dikarya</taxon>
        <taxon>Ascomycota</taxon>
        <taxon>Pezizomycotina</taxon>
        <taxon>Eurotiomycetes</taxon>
        <taxon>Eurotiomycetidae</taxon>
        <taxon>Eurotiales</taxon>
        <taxon>Aspergillaceae</taxon>
        <taxon>Aspergillus</taxon>
        <taxon>Aspergillus subgen. Nidulantes</taxon>
    </lineage>
</organism>
<proteinExistence type="predicted"/>
<dbReference type="InterPro" id="IPR000719">
    <property type="entry name" value="Prot_kinase_dom"/>
</dbReference>
<dbReference type="PROSITE" id="PS00108">
    <property type="entry name" value="PROTEIN_KINASE_ST"/>
    <property type="match status" value="1"/>
</dbReference>
<comment type="caution">
    <text evidence="3">The sequence shown here is derived from an EMBL/GenBank/DDBJ whole genome shotgun (WGS) entry which is preliminary data.</text>
</comment>
<dbReference type="PROSITE" id="PS50011">
    <property type="entry name" value="PROTEIN_KINASE_DOM"/>
    <property type="match status" value="1"/>
</dbReference>
<feature type="compositionally biased region" description="Basic and acidic residues" evidence="1">
    <location>
        <begin position="38"/>
        <end position="63"/>
    </location>
</feature>
<feature type="region of interest" description="Disordered" evidence="1">
    <location>
        <begin position="1"/>
        <end position="182"/>
    </location>
</feature>
<evidence type="ECO:0000259" key="2">
    <source>
        <dbReference type="PROSITE" id="PS50011"/>
    </source>
</evidence>
<keyword evidence="4" id="KW-1185">Reference proteome</keyword>
<reference evidence="3 4" key="1">
    <citation type="submission" date="2024-07" db="EMBL/GenBank/DDBJ databases">
        <title>Section-level genome sequencing and comparative genomics of Aspergillus sections Usti and Cavernicolus.</title>
        <authorList>
            <consortium name="Lawrence Berkeley National Laboratory"/>
            <person name="Nybo J.L."/>
            <person name="Vesth T.C."/>
            <person name="Theobald S."/>
            <person name="Frisvad J.C."/>
            <person name="Larsen T.O."/>
            <person name="Kjaerboelling I."/>
            <person name="Rothschild-Mancinelli K."/>
            <person name="Lyhne E.K."/>
            <person name="Kogle M.E."/>
            <person name="Barry K."/>
            <person name="Clum A."/>
            <person name="Na H."/>
            <person name="Ledsgaard L."/>
            <person name="Lin J."/>
            <person name="Lipzen A."/>
            <person name="Kuo A."/>
            <person name="Riley R."/>
            <person name="Mondo S."/>
            <person name="Labutti K."/>
            <person name="Haridas S."/>
            <person name="Pangalinan J."/>
            <person name="Salamov A.A."/>
            <person name="Simmons B.A."/>
            <person name="Magnuson J.K."/>
            <person name="Chen J."/>
            <person name="Drula E."/>
            <person name="Henrissat B."/>
            <person name="Wiebenga A."/>
            <person name="Lubbers R.J."/>
            <person name="Gomes A.C."/>
            <person name="Makela M.R."/>
            <person name="Stajich J."/>
            <person name="Grigoriev I.V."/>
            <person name="Mortensen U.H."/>
            <person name="De Vries R.P."/>
            <person name="Baker S.E."/>
            <person name="Andersen M.R."/>
        </authorList>
    </citation>
    <scope>NUCLEOTIDE SEQUENCE [LARGE SCALE GENOMIC DNA]</scope>
    <source>
        <strain evidence="3 4">CBS 209.92</strain>
    </source>
</reference>
<sequence>MVQKTASRTRSPAPNRESTEAERPDNQTAKASSPAPADFKRPISTERKRKAIEPPDSPRDSRGRSSSTEAQPSDDCEPEVRQQKPGAFVEPLDSPGDPAEQPSSIRDQACDDCEPEVKQNSPGASGQPQESPHDLAERPCPVEPQTADGCDQGMGQQGYGASVRPDSAPDDQGSSASEAETNHSNQHYWTDANDIWFQKPATTPREDSALPLSRAGHRASNGVLRLAYISFATDKTECIVAIEEPDDDDDDPQVHDRTLARDCITLFAKGGLNAVARLLEPLVRPFAEAASKAPADTFESFLSRAETYLKLHPVTETLEPFPDFPLEQMPEPIDWNYMKQKVTQLDGRLYQLSDVEHFRQLTKRVYEVTINGETVIYKRADCYYSVSRELSGLQGVELLNIRAPRLVGVIGADTPWGGLLMTLVPASFDLSDLESPADGSGDSAPRLTATTTERRKWFDEISAAFEGFHRYNFAYGDVKPANVLIDNDRQAWLIDFEGGLTPGWVDKNLLDTVEGDLQGLERLREFLGLPE</sequence>
<accession>A0ABR4GJB1</accession>
<evidence type="ECO:0000313" key="4">
    <source>
        <dbReference type="Proteomes" id="UP001610563"/>
    </source>
</evidence>
<dbReference type="Gene3D" id="1.10.510.10">
    <property type="entry name" value="Transferase(Phosphotransferase) domain 1"/>
    <property type="match status" value="1"/>
</dbReference>
<feature type="compositionally biased region" description="Polar residues" evidence="1">
    <location>
        <begin position="172"/>
        <end position="182"/>
    </location>
</feature>
<dbReference type="Proteomes" id="UP001610563">
    <property type="component" value="Unassembled WGS sequence"/>
</dbReference>
<feature type="compositionally biased region" description="Polar residues" evidence="1">
    <location>
        <begin position="118"/>
        <end position="130"/>
    </location>
</feature>
<dbReference type="InterPro" id="IPR008271">
    <property type="entry name" value="Ser/Thr_kinase_AS"/>
</dbReference>